<dbReference type="InterPro" id="IPR000182">
    <property type="entry name" value="GNAT_dom"/>
</dbReference>
<keyword evidence="5" id="KW-1185">Reference proteome</keyword>
<accession>A0ABT5KIH9</accession>
<evidence type="ECO:0000313" key="5">
    <source>
        <dbReference type="Proteomes" id="UP001221189"/>
    </source>
</evidence>
<dbReference type="PANTHER" id="PTHR43877">
    <property type="entry name" value="AMINOALKYLPHOSPHONATE N-ACETYLTRANSFERASE-RELATED-RELATED"/>
    <property type="match status" value="1"/>
</dbReference>
<organism evidence="4 5">
    <name type="scientific">Roseateles albus</name>
    <dbReference type="NCBI Taxonomy" id="2987525"/>
    <lineage>
        <taxon>Bacteria</taxon>
        <taxon>Pseudomonadati</taxon>
        <taxon>Pseudomonadota</taxon>
        <taxon>Betaproteobacteria</taxon>
        <taxon>Burkholderiales</taxon>
        <taxon>Sphaerotilaceae</taxon>
        <taxon>Roseateles</taxon>
    </lineage>
</organism>
<keyword evidence="2 4" id="KW-0012">Acyltransferase</keyword>
<dbReference type="PROSITE" id="PS51186">
    <property type="entry name" value="GNAT"/>
    <property type="match status" value="1"/>
</dbReference>
<proteinExistence type="predicted"/>
<dbReference type="Proteomes" id="UP001221189">
    <property type="component" value="Unassembled WGS sequence"/>
</dbReference>
<sequence>MNEHPLTIRDAQISDLPALLALYQSSGLDGPGNADLARLEQAWQQIQALPSARVRLAETDERPVGTLTLFVLPMLSHQGTPSAVVESVGVAADLQGQGVGRALIKDAIALAAAAGCYKLALSSNLRRTEAHAFYEKLGFEQHGKSFQIELKP</sequence>
<reference evidence="4 5" key="1">
    <citation type="submission" date="2022-10" db="EMBL/GenBank/DDBJ databases">
        <title>Paucibacter sp. hw1 Genome sequencing.</title>
        <authorList>
            <person name="Park S."/>
        </authorList>
    </citation>
    <scope>NUCLEOTIDE SEQUENCE [LARGE SCALE GENOMIC DNA]</scope>
    <source>
        <strain evidence="5">hw1</strain>
    </source>
</reference>
<evidence type="ECO:0000256" key="1">
    <source>
        <dbReference type="ARBA" id="ARBA00022679"/>
    </source>
</evidence>
<dbReference type="InterPro" id="IPR016181">
    <property type="entry name" value="Acyl_CoA_acyltransferase"/>
</dbReference>
<dbReference type="Pfam" id="PF00583">
    <property type="entry name" value="Acetyltransf_1"/>
    <property type="match status" value="1"/>
</dbReference>
<name>A0ABT5KIH9_9BURK</name>
<dbReference type="SUPFAM" id="SSF55729">
    <property type="entry name" value="Acyl-CoA N-acyltransferases (Nat)"/>
    <property type="match status" value="1"/>
</dbReference>
<dbReference type="EC" id="2.3.1.-" evidence="4"/>
<comment type="caution">
    <text evidence="4">The sequence shown here is derived from an EMBL/GenBank/DDBJ whole genome shotgun (WGS) entry which is preliminary data.</text>
</comment>
<evidence type="ECO:0000256" key="2">
    <source>
        <dbReference type="ARBA" id="ARBA00023315"/>
    </source>
</evidence>
<gene>
    <name evidence="4" type="ORF">PRZ03_13715</name>
</gene>
<dbReference type="InterPro" id="IPR050832">
    <property type="entry name" value="Bact_Acetyltransf"/>
</dbReference>
<keyword evidence="1 4" id="KW-0808">Transferase</keyword>
<dbReference type="CDD" id="cd04301">
    <property type="entry name" value="NAT_SF"/>
    <property type="match status" value="1"/>
</dbReference>
<dbReference type="Gene3D" id="3.40.630.30">
    <property type="match status" value="1"/>
</dbReference>
<dbReference type="GO" id="GO:0016746">
    <property type="term" value="F:acyltransferase activity"/>
    <property type="evidence" value="ECO:0007669"/>
    <property type="project" value="UniProtKB-KW"/>
</dbReference>
<evidence type="ECO:0000259" key="3">
    <source>
        <dbReference type="PROSITE" id="PS51186"/>
    </source>
</evidence>
<evidence type="ECO:0000313" key="4">
    <source>
        <dbReference type="EMBL" id="MDC8772636.1"/>
    </source>
</evidence>
<dbReference type="EMBL" id="JAQQXT010000008">
    <property type="protein sequence ID" value="MDC8772636.1"/>
    <property type="molecule type" value="Genomic_DNA"/>
</dbReference>
<feature type="domain" description="N-acetyltransferase" evidence="3">
    <location>
        <begin position="6"/>
        <end position="152"/>
    </location>
</feature>
<protein>
    <submittedName>
        <fullName evidence="4">GNAT family N-acetyltransferase</fullName>
        <ecNumber evidence="4">2.3.1.-</ecNumber>
    </submittedName>
</protein>
<dbReference type="PANTHER" id="PTHR43877:SF1">
    <property type="entry name" value="ACETYLTRANSFERASE"/>
    <property type="match status" value="1"/>
</dbReference>
<dbReference type="RefSeq" id="WP_273600827.1">
    <property type="nucleotide sequence ID" value="NZ_JAQQXT010000008.1"/>
</dbReference>